<proteinExistence type="predicted"/>
<sequence length="170" mass="19647">MDNGSTYYRSVVLRRSDRGEGRRRKQSPQTQGRQTTRRREEPQLQSGNILTPQHQQKKELTWKKPQIHTWATQVWTSGAKYIGKRSHNLQNKGERNHRRLGPPTAYGDGRRTTSPEGPKKTAPKTKRKPRIDTQHQQGKRNVNGLLSRGICIIPNKIQPRSSRELLEPDT</sequence>
<dbReference type="EMBL" id="QTSX02000220">
    <property type="protein sequence ID" value="KAJ9087639.1"/>
    <property type="molecule type" value="Genomic_DNA"/>
</dbReference>
<evidence type="ECO:0000313" key="1">
    <source>
        <dbReference type="EMBL" id="KAJ9087639.1"/>
    </source>
</evidence>
<reference evidence="1" key="1">
    <citation type="submission" date="2022-04" db="EMBL/GenBank/DDBJ databases">
        <title>Genome of the entomopathogenic fungus Entomophthora muscae.</title>
        <authorList>
            <person name="Elya C."/>
            <person name="Lovett B.R."/>
            <person name="Lee E."/>
            <person name="Macias A.M."/>
            <person name="Hajek A.E."/>
            <person name="De Bivort B.L."/>
            <person name="Kasson M.T."/>
            <person name="De Fine Licht H.H."/>
            <person name="Stajich J.E."/>
        </authorList>
    </citation>
    <scope>NUCLEOTIDE SEQUENCE</scope>
    <source>
        <strain evidence="1">Berkeley</strain>
    </source>
</reference>
<name>A0ACC2UKK9_9FUNG</name>
<evidence type="ECO:0000313" key="2">
    <source>
        <dbReference type="Proteomes" id="UP001165960"/>
    </source>
</evidence>
<keyword evidence="2" id="KW-1185">Reference proteome</keyword>
<organism evidence="1 2">
    <name type="scientific">Entomophthora muscae</name>
    <dbReference type="NCBI Taxonomy" id="34485"/>
    <lineage>
        <taxon>Eukaryota</taxon>
        <taxon>Fungi</taxon>
        <taxon>Fungi incertae sedis</taxon>
        <taxon>Zoopagomycota</taxon>
        <taxon>Entomophthoromycotina</taxon>
        <taxon>Entomophthoromycetes</taxon>
        <taxon>Entomophthorales</taxon>
        <taxon>Entomophthoraceae</taxon>
        <taxon>Entomophthora</taxon>
    </lineage>
</organism>
<comment type="caution">
    <text evidence="1">The sequence shown here is derived from an EMBL/GenBank/DDBJ whole genome shotgun (WGS) entry which is preliminary data.</text>
</comment>
<protein>
    <submittedName>
        <fullName evidence="1">Uncharacterized protein</fullName>
    </submittedName>
</protein>
<accession>A0ACC2UKK9</accession>
<dbReference type="Proteomes" id="UP001165960">
    <property type="component" value="Unassembled WGS sequence"/>
</dbReference>
<gene>
    <name evidence="1" type="ORF">DSO57_1031088</name>
</gene>